<dbReference type="EMBL" id="CP108110">
    <property type="protein sequence ID" value="WUQ86061.1"/>
    <property type="molecule type" value="Genomic_DNA"/>
</dbReference>
<keyword evidence="3" id="KW-1185">Reference proteome</keyword>
<feature type="compositionally biased region" description="Low complexity" evidence="1">
    <location>
        <begin position="31"/>
        <end position="43"/>
    </location>
</feature>
<dbReference type="RefSeq" id="WP_328956716.1">
    <property type="nucleotide sequence ID" value="NZ_CP108110.1"/>
</dbReference>
<accession>A0ABZ1U523</accession>
<organism evidence="2 3">
    <name type="scientific">Kitasatospora purpeofusca</name>
    <dbReference type="NCBI Taxonomy" id="67352"/>
    <lineage>
        <taxon>Bacteria</taxon>
        <taxon>Bacillati</taxon>
        <taxon>Actinomycetota</taxon>
        <taxon>Actinomycetes</taxon>
        <taxon>Kitasatosporales</taxon>
        <taxon>Streptomycetaceae</taxon>
        <taxon>Kitasatospora</taxon>
    </lineage>
</organism>
<name>A0ABZ1U523_9ACTN</name>
<feature type="compositionally biased region" description="Pro residues" evidence="1">
    <location>
        <begin position="19"/>
        <end position="30"/>
    </location>
</feature>
<evidence type="ECO:0000313" key="3">
    <source>
        <dbReference type="Proteomes" id="UP001432222"/>
    </source>
</evidence>
<evidence type="ECO:0000256" key="1">
    <source>
        <dbReference type="SAM" id="MobiDB-lite"/>
    </source>
</evidence>
<evidence type="ECO:0000313" key="2">
    <source>
        <dbReference type="EMBL" id="WUQ86061.1"/>
    </source>
</evidence>
<reference evidence="2" key="1">
    <citation type="submission" date="2022-10" db="EMBL/GenBank/DDBJ databases">
        <title>The complete genomes of actinobacterial strains from the NBC collection.</title>
        <authorList>
            <person name="Joergensen T.S."/>
            <person name="Alvarez Arevalo M."/>
            <person name="Sterndorff E.B."/>
            <person name="Faurdal D."/>
            <person name="Vuksanovic O."/>
            <person name="Mourched A.-S."/>
            <person name="Charusanti P."/>
            <person name="Shaw S."/>
            <person name="Blin K."/>
            <person name="Weber T."/>
        </authorList>
    </citation>
    <scope>NUCLEOTIDE SEQUENCE</scope>
    <source>
        <strain evidence="2">NBC_00222</strain>
    </source>
</reference>
<protein>
    <recommendedName>
        <fullName evidence="4">Excreted virulence factor EspC (Type VII ESX diderm)</fullName>
    </recommendedName>
</protein>
<feature type="region of interest" description="Disordered" evidence="1">
    <location>
        <begin position="1"/>
        <end position="43"/>
    </location>
</feature>
<gene>
    <name evidence="2" type="ORF">OHA16_25705</name>
</gene>
<sequence>MADTTTEAQQNPWLHGQDGPPPGIPRPAAGPGPWANGPSAGAPVHVEPAALRLAATASRRLQGELRQAVGHAEPDTGATAQALTADGFATGAALTQVLSWWKTRWTSLDHRLGLAADRLEATATAYRSADTAAASAYRAP</sequence>
<feature type="compositionally biased region" description="Polar residues" evidence="1">
    <location>
        <begin position="1"/>
        <end position="12"/>
    </location>
</feature>
<dbReference type="Proteomes" id="UP001432222">
    <property type="component" value="Chromosome"/>
</dbReference>
<proteinExistence type="predicted"/>
<evidence type="ECO:0008006" key="4">
    <source>
        <dbReference type="Google" id="ProtNLM"/>
    </source>
</evidence>